<proteinExistence type="predicted"/>
<reference evidence="2" key="2">
    <citation type="journal article" date="2024" name="Antonie Van Leeuwenhoek">
        <title>Roseihalotalea indica gen. nov., sp. nov., a halophilic Bacteroidetes from mesopelagic Southwest Indian Ocean with higher carbohydrate metabolic potential.</title>
        <authorList>
            <person name="Chen B."/>
            <person name="Zhang M."/>
            <person name="Lin D."/>
            <person name="Ye J."/>
            <person name="Tang K."/>
        </authorList>
    </citation>
    <scope>NUCLEOTIDE SEQUENCE</scope>
    <source>
        <strain evidence="2">TK19036</strain>
    </source>
</reference>
<gene>
    <name evidence="2" type="ORF">K4G66_04005</name>
</gene>
<protein>
    <submittedName>
        <fullName evidence="2">Uncharacterized protein</fullName>
    </submittedName>
</protein>
<evidence type="ECO:0000256" key="1">
    <source>
        <dbReference type="SAM" id="Coils"/>
    </source>
</evidence>
<evidence type="ECO:0000313" key="2">
    <source>
        <dbReference type="EMBL" id="WKN37870.1"/>
    </source>
</evidence>
<sequence>MKIANLSAKELLHVVDVAIKAALSIPELKKMLSAHSMDDKKIQVGLTLAQEVEVWQEKQEKTQENARQAQKVFKGVQDSIKALYRPHRETARFAYRQDAEQLQKLQLTGTPEVRYAKWFSQMENFYAKVDTKVMAKYGVPTAEITQVKELLSKLSELEVLRNDTKRQAQQTTQRKQVAVKELRTWFSRFMRVARLACIDDPQLLESMGVVVPS</sequence>
<dbReference type="AlphaFoldDB" id="A0AA49JH94"/>
<dbReference type="EMBL" id="CP120682">
    <property type="protein sequence ID" value="WKN37870.1"/>
    <property type="molecule type" value="Genomic_DNA"/>
</dbReference>
<reference evidence="2" key="1">
    <citation type="journal article" date="2023" name="Comput. Struct. Biotechnol. J.">
        <title>Discovery of a novel marine Bacteroidetes with a rich repertoire of carbohydrate-active enzymes.</title>
        <authorList>
            <person name="Chen B."/>
            <person name="Liu G."/>
            <person name="Chen Q."/>
            <person name="Wang H."/>
            <person name="Liu L."/>
            <person name="Tang K."/>
        </authorList>
    </citation>
    <scope>NUCLEOTIDE SEQUENCE</scope>
    <source>
        <strain evidence="2">TK19036</strain>
    </source>
</reference>
<organism evidence="2">
    <name type="scientific">Roseihalotalea indica</name>
    <dbReference type="NCBI Taxonomy" id="2867963"/>
    <lineage>
        <taxon>Bacteria</taxon>
        <taxon>Pseudomonadati</taxon>
        <taxon>Bacteroidota</taxon>
        <taxon>Cytophagia</taxon>
        <taxon>Cytophagales</taxon>
        <taxon>Catalimonadaceae</taxon>
        <taxon>Roseihalotalea</taxon>
    </lineage>
</organism>
<name>A0AA49JH94_9BACT</name>
<keyword evidence="1" id="KW-0175">Coiled coil</keyword>
<accession>A0AA49JH94</accession>
<feature type="coiled-coil region" evidence="1">
    <location>
        <begin position="147"/>
        <end position="174"/>
    </location>
</feature>